<dbReference type="PANTHER" id="PTHR31983">
    <property type="entry name" value="ENDO-1,3(4)-BETA-GLUCANASE 1"/>
    <property type="match status" value="1"/>
</dbReference>
<dbReference type="Proteomes" id="UP000429607">
    <property type="component" value="Unassembled WGS sequence"/>
</dbReference>
<comment type="caution">
    <text evidence="4">The sequence shown here is derived from an EMBL/GenBank/DDBJ whole genome shotgun (WGS) entry which is preliminary data.</text>
</comment>
<dbReference type="GO" id="GO:0052861">
    <property type="term" value="F:endo-1,3(4)-beta-glucanase activity"/>
    <property type="evidence" value="ECO:0007669"/>
    <property type="project" value="InterPro"/>
</dbReference>
<dbReference type="EMBL" id="QXFU01002743">
    <property type="protein sequence ID" value="KAE8982023.1"/>
    <property type="molecule type" value="Genomic_DNA"/>
</dbReference>
<dbReference type="Proteomes" id="UP000434957">
    <property type="component" value="Unassembled WGS sequence"/>
</dbReference>
<evidence type="ECO:0000256" key="1">
    <source>
        <dbReference type="SAM" id="SignalP"/>
    </source>
</evidence>
<accession>A0A6A4BCV7</accession>
<evidence type="ECO:0000313" key="5">
    <source>
        <dbReference type="Proteomes" id="UP000429607"/>
    </source>
</evidence>
<evidence type="ECO:0008006" key="8">
    <source>
        <dbReference type="Google" id="ProtNLM"/>
    </source>
</evidence>
<keyword evidence="6" id="KW-1185">Reference proteome</keyword>
<dbReference type="Gene3D" id="2.70.98.30">
    <property type="entry name" value="Golgi alpha-mannosidase II, domain 4"/>
    <property type="match status" value="1"/>
</dbReference>
<evidence type="ECO:0000313" key="3">
    <source>
        <dbReference type="EMBL" id="KAE8982023.1"/>
    </source>
</evidence>
<protein>
    <recommendedName>
        <fullName evidence="8">Glycosyl hydrolase family 81 N-terminal domain-containing protein</fullName>
    </recommendedName>
</protein>
<dbReference type="AlphaFoldDB" id="A0A6A4BCV7"/>
<feature type="non-terminal residue" evidence="4">
    <location>
        <position position="136"/>
    </location>
</feature>
<keyword evidence="1" id="KW-0732">Signal</keyword>
<gene>
    <name evidence="2" type="ORF">PR001_g29552</name>
    <name evidence="3" type="ORF">PR002_g23649</name>
    <name evidence="4" type="ORF">PR003_g30706</name>
</gene>
<dbReference type="PANTHER" id="PTHR31983:SF0">
    <property type="entry name" value="GLUCAN ENDO-1,3-BETA-D-GLUCOSIDASE 2"/>
    <property type="match status" value="1"/>
</dbReference>
<dbReference type="OrthoDB" id="10367080at2759"/>
<proteinExistence type="predicted"/>
<name>A0A6A4BCV7_9STRA</name>
<sequence>MTQRHLLLLAASALLTVNPGPLHANAANTSGRIHNAQAASCGKASYTALPGYLNPFSTDAPSEELFQRHDGLATLAPIVNVADDLLTKPIPTNEWWGNLIHTTTEDINTVANPAWSNPYALKLPKQAPFGLQACYS</sequence>
<organism evidence="4 6">
    <name type="scientific">Phytophthora rubi</name>
    <dbReference type="NCBI Taxonomy" id="129364"/>
    <lineage>
        <taxon>Eukaryota</taxon>
        <taxon>Sar</taxon>
        <taxon>Stramenopiles</taxon>
        <taxon>Oomycota</taxon>
        <taxon>Peronosporomycetes</taxon>
        <taxon>Peronosporales</taxon>
        <taxon>Peronosporaceae</taxon>
        <taxon>Phytophthora</taxon>
    </lineage>
</organism>
<evidence type="ECO:0000313" key="2">
    <source>
        <dbReference type="EMBL" id="KAE8962897.1"/>
    </source>
</evidence>
<feature type="chain" id="PRO_5036381117" description="Glycosyl hydrolase family 81 N-terminal domain-containing protein" evidence="1">
    <location>
        <begin position="25"/>
        <end position="136"/>
    </location>
</feature>
<dbReference type="InterPro" id="IPR005200">
    <property type="entry name" value="Endo-beta-glucanase"/>
</dbReference>
<dbReference type="EMBL" id="QXFV01005987">
    <property type="protein sequence ID" value="KAE8962897.1"/>
    <property type="molecule type" value="Genomic_DNA"/>
</dbReference>
<feature type="signal peptide" evidence="1">
    <location>
        <begin position="1"/>
        <end position="24"/>
    </location>
</feature>
<evidence type="ECO:0000313" key="4">
    <source>
        <dbReference type="EMBL" id="KAE9270815.1"/>
    </source>
</evidence>
<dbReference type="PROSITE" id="PS52008">
    <property type="entry name" value="GH81"/>
    <property type="match status" value="1"/>
</dbReference>
<dbReference type="EMBL" id="QXFT01005888">
    <property type="protein sequence ID" value="KAE9270815.1"/>
    <property type="molecule type" value="Genomic_DNA"/>
</dbReference>
<dbReference type="Proteomes" id="UP000435112">
    <property type="component" value="Unassembled WGS sequence"/>
</dbReference>
<evidence type="ECO:0000313" key="6">
    <source>
        <dbReference type="Proteomes" id="UP000434957"/>
    </source>
</evidence>
<reference evidence="4 6" key="1">
    <citation type="submission" date="2018-08" db="EMBL/GenBank/DDBJ databases">
        <title>Genomic investigation of the strawberry pathogen Phytophthora fragariae indicates pathogenicity is determined by transcriptional variation in three key races.</title>
        <authorList>
            <person name="Adams T.M."/>
            <person name="Armitage A.D."/>
            <person name="Sobczyk M.K."/>
            <person name="Bates H.J."/>
            <person name="Dunwell J.M."/>
            <person name="Nellist C.F."/>
            <person name="Harrison R.J."/>
        </authorList>
    </citation>
    <scope>NUCLEOTIDE SEQUENCE [LARGE SCALE GENOMIC DNA]</scope>
    <source>
        <strain evidence="2 5">SCRP249</strain>
        <strain evidence="3 7">SCRP324</strain>
        <strain evidence="4 6">SCRP333</strain>
    </source>
</reference>
<evidence type="ECO:0000313" key="7">
    <source>
        <dbReference type="Proteomes" id="UP000435112"/>
    </source>
</evidence>